<name>A0A833S3Q8_PHYIN</name>
<evidence type="ECO:0000313" key="1">
    <source>
        <dbReference type="EMBL" id="KAF4039822.1"/>
    </source>
</evidence>
<comment type="caution">
    <text evidence="1">The sequence shown here is derived from an EMBL/GenBank/DDBJ whole genome shotgun (WGS) entry which is preliminary data.</text>
</comment>
<proteinExistence type="predicted"/>
<organism evidence="1 2">
    <name type="scientific">Phytophthora infestans</name>
    <name type="common">Potato late blight agent</name>
    <name type="synonym">Botrytis infestans</name>
    <dbReference type="NCBI Taxonomy" id="4787"/>
    <lineage>
        <taxon>Eukaryota</taxon>
        <taxon>Sar</taxon>
        <taxon>Stramenopiles</taxon>
        <taxon>Oomycota</taxon>
        <taxon>Peronosporomycetes</taxon>
        <taxon>Peronosporales</taxon>
        <taxon>Peronosporaceae</taxon>
        <taxon>Phytophthora</taxon>
    </lineage>
</organism>
<dbReference type="PROSITE" id="PS51257">
    <property type="entry name" value="PROKAR_LIPOPROTEIN"/>
    <property type="match status" value="1"/>
</dbReference>
<sequence>MSRVEIAFQGWVGVVLVLGASNAFYACDEGVVVGNGLLLDRQVVLLSINEFMIGVRIKIWRVLEKDSRSTREMVSEGYVEWSVKIEEQVEQFCQAF</sequence>
<dbReference type="Proteomes" id="UP000602510">
    <property type="component" value="Unassembled WGS sequence"/>
</dbReference>
<dbReference type="EMBL" id="WSZM01000164">
    <property type="protein sequence ID" value="KAF4039822.1"/>
    <property type="molecule type" value="Genomic_DNA"/>
</dbReference>
<keyword evidence="2" id="KW-1185">Reference proteome</keyword>
<protein>
    <submittedName>
        <fullName evidence="1">Uncharacterized protein</fullName>
    </submittedName>
</protein>
<evidence type="ECO:0000313" key="2">
    <source>
        <dbReference type="Proteomes" id="UP000602510"/>
    </source>
</evidence>
<reference evidence="1" key="1">
    <citation type="submission" date="2020-04" db="EMBL/GenBank/DDBJ databases">
        <title>Hybrid Assembly of Korean Phytophthora infestans isolates.</title>
        <authorList>
            <person name="Prokchorchik M."/>
            <person name="Lee Y."/>
            <person name="Seo J."/>
            <person name="Cho J.-H."/>
            <person name="Park Y.-E."/>
            <person name="Jang D.-C."/>
            <person name="Im J.-S."/>
            <person name="Choi J.-G."/>
            <person name="Park H.-J."/>
            <person name="Lee G.-B."/>
            <person name="Lee Y.-G."/>
            <person name="Hong S.-Y."/>
            <person name="Cho K."/>
            <person name="Sohn K.H."/>
        </authorList>
    </citation>
    <scope>NUCLEOTIDE SEQUENCE</scope>
    <source>
        <strain evidence="1">KR_1_A1</strain>
    </source>
</reference>
<accession>A0A833S3Q8</accession>
<gene>
    <name evidence="1" type="ORF">GN244_ATG08000</name>
</gene>
<dbReference type="AlphaFoldDB" id="A0A833S3Q8"/>